<dbReference type="EMBL" id="PP934186">
    <property type="protein sequence ID" value="XDG30800.1"/>
    <property type="molecule type" value="Genomic_DNA"/>
</dbReference>
<keyword evidence="1" id="KW-0472">Membrane</keyword>
<evidence type="ECO:0000256" key="1">
    <source>
        <dbReference type="SAM" id="Phobius"/>
    </source>
</evidence>
<feature type="transmembrane region" description="Helical" evidence="1">
    <location>
        <begin position="157"/>
        <end position="175"/>
    </location>
</feature>
<accession>A0AB39AJ59</accession>
<feature type="transmembrane region" description="Helical" evidence="1">
    <location>
        <begin position="116"/>
        <end position="137"/>
    </location>
</feature>
<reference evidence="2" key="1">
    <citation type="submission" date="2024-06" db="EMBL/GenBank/DDBJ databases">
        <authorList>
            <person name="Yang R."/>
        </authorList>
    </citation>
    <scope>NUCLEOTIDE SEQUENCE</scope>
</reference>
<sequence length="331" mass="36384">MGDRLPVAITAMELAAKDAGLAIDEVGLDKLMEQGKLTMDVLPFFSARLREFANNNDAFAKAAKYNYAPALTRMNNVFMDLKNNVFIGLKPALVAMMNAFSAVGKESMEVAKIVGSTLGSAFLGLTFPIAITVGAIYDLVEIFKELTGVTDENFQEMVKWGFGAFGFTVGLIAMYKITMKLVGAFNLLKKTGEVVRDTLSKTGETAAKTAKDTSKWKYQGGWDDIRKTSPTSGISKLGKFLGRIGGPLSTYELVTSVGERLRSTEERNQNIADYVLKGKRDFEYGKPKERDISIKIGIDGNGNINPYIDKVISEHDENRMIEFYNNVSPSN</sequence>
<protein>
    <submittedName>
        <fullName evidence="2">Tail length tape measure protein</fullName>
    </submittedName>
</protein>
<feature type="transmembrane region" description="Helical" evidence="1">
    <location>
        <begin position="85"/>
        <end position="104"/>
    </location>
</feature>
<keyword evidence="1" id="KW-1133">Transmembrane helix</keyword>
<organism evidence="2">
    <name type="scientific">Vibrio phage P018-4</name>
    <dbReference type="NCBI Taxonomy" id="3229728"/>
    <lineage>
        <taxon>Viruses</taxon>
        <taxon>Duplodnaviria</taxon>
        <taxon>Heunggongvirae</taxon>
        <taxon>Uroviricota</taxon>
        <taxon>Caudoviricetes</taxon>
    </lineage>
</organism>
<evidence type="ECO:0000313" key="2">
    <source>
        <dbReference type="EMBL" id="XDG30800.1"/>
    </source>
</evidence>
<name>A0AB39AJ59_9CAUD</name>
<keyword evidence="1" id="KW-0812">Transmembrane</keyword>
<proteinExistence type="predicted"/>